<organism evidence="2 3">
    <name type="scientific">Candidatus Falkowbacteria bacterium RIFCSPLOWO2_12_FULL_45_10</name>
    <dbReference type="NCBI Taxonomy" id="1797990"/>
    <lineage>
        <taxon>Bacteria</taxon>
        <taxon>Candidatus Falkowiibacteriota</taxon>
    </lineage>
</organism>
<dbReference type="InterPro" id="IPR003141">
    <property type="entry name" value="Pol/His_phosphatase_N"/>
</dbReference>
<dbReference type="PANTHER" id="PTHR42924:SF3">
    <property type="entry name" value="POLYMERASE_HISTIDINOL PHOSPHATASE N-TERMINAL DOMAIN-CONTAINING PROTEIN"/>
    <property type="match status" value="1"/>
</dbReference>
<dbReference type="SUPFAM" id="SSF89550">
    <property type="entry name" value="PHP domain-like"/>
    <property type="match status" value="1"/>
</dbReference>
<dbReference type="PANTHER" id="PTHR42924">
    <property type="entry name" value="EXONUCLEASE"/>
    <property type="match status" value="1"/>
</dbReference>
<dbReference type="Gene3D" id="3.20.20.140">
    <property type="entry name" value="Metal-dependent hydrolases"/>
    <property type="match status" value="1"/>
</dbReference>
<evidence type="ECO:0000259" key="1">
    <source>
        <dbReference type="SMART" id="SM00481"/>
    </source>
</evidence>
<dbReference type="GO" id="GO:0035312">
    <property type="term" value="F:5'-3' DNA exonuclease activity"/>
    <property type="evidence" value="ECO:0007669"/>
    <property type="project" value="TreeGrafter"/>
</dbReference>
<dbReference type="InterPro" id="IPR016195">
    <property type="entry name" value="Pol/histidinol_Pase-like"/>
</dbReference>
<proteinExistence type="predicted"/>
<gene>
    <name evidence="2" type="ORF">A3G56_00845</name>
</gene>
<dbReference type="AlphaFoldDB" id="A0A1F5RVM8"/>
<dbReference type="Gene3D" id="1.10.150.650">
    <property type="match status" value="1"/>
</dbReference>
<comment type="caution">
    <text evidence="2">The sequence shown here is derived from an EMBL/GenBank/DDBJ whole genome shotgun (WGS) entry which is preliminary data.</text>
</comment>
<dbReference type="GO" id="GO:0004534">
    <property type="term" value="F:5'-3' RNA exonuclease activity"/>
    <property type="evidence" value="ECO:0007669"/>
    <property type="project" value="TreeGrafter"/>
</dbReference>
<dbReference type="CDD" id="cd07438">
    <property type="entry name" value="PHP_HisPPase_AMP"/>
    <property type="match status" value="1"/>
</dbReference>
<dbReference type="EMBL" id="MFFX01000047">
    <property type="protein sequence ID" value="OGF18475.1"/>
    <property type="molecule type" value="Genomic_DNA"/>
</dbReference>
<dbReference type="InterPro" id="IPR052018">
    <property type="entry name" value="PHP_domain"/>
</dbReference>
<sequence>MLIDLQLHSTCSDGYLTPSEVAKTCRERGVKVASLTDHNTVSGQEEFARACKELKIKAVPGIELYATLGHKHLNLLWYHFDVNDPELHNLLRDSQNRRRAGVRRALERLVNKGYLLDINALLDKQNHYIPINHVIDSFYALNKKRVQRELGKKNILETEIIRNYFRKTEKTKMHESYLDIKRVLKIKRRVGGQLILAHPCMFSWIKENTIQQLAQSGLNGLEVLSPHHSWEAVSYLQALADQYKLIMTGGSDFHRFEEQPWYNIKSAWDYFEIESKLLKEVEKIIS</sequence>
<dbReference type="Proteomes" id="UP000178682">
    <property type="component" value="Unassembled WGS sequence"/>
</dbReference>
<accession>A0A1F5RVM8</accession>
<protein>
    <recommendedName>
        <fullName evidence="1">Polymerase/histidinol phosphatase N-terminal domain-containing protein</fullName>
    </recommendedName>
</protein>
<name>A0A1F5RVM8_9BACT</name>
<dbReference type="InterPro" id="IPR004013">
    <property type="entry name" value="PHP_dom"/>
</dbReference>
<dbReference type="SMART" id="SM00481">
    <property type="entry name" value="POLIIIAc"/>
    <property type="match status" value="1"/>
</dbReference>
<evidence type="ECO:0000313" key="2">
    <source>
        <dbReference type="EMBL" id="OGF18475.1"/>
    </source>
</evidence>
<evidence type="ECO:0000313" key="3">
    <source>
        <dbReference type="Proteomes" id="UP000178682"/>
    </source>
</evidence>
<feature type="domain" description="Polymerase/histidinol phosphatase N-terminal" evidence="1">
    <location>
        <begin position="3"/>
        <end position="68"/>
    </location>
</feature>
<reference evidence="2 3" key="1">
    <citation type="journal article" date="2016" name="Nat. Commun.">
        <title>Thousands of microbial genomes shed light on interconnected biogeochemical processes in an aquifer system.</title>
        <authorList>
            <person name="Anantharaman K."/>
            <person name="Brown C.T."/>
            <person name="Hug L.A."/>
            <person name="Sharon I."/>
            <person name="Castelle C.J."/>
            <person name="Probst A.J."/>
            <person name="Thomas B.C."/>
            <person name="Singh A."/>
            <person name="Wilkins M.J."/>
            <person name="Karaoz U."/>
            <person name="Brodie E.L."/>
            <person name="Williams K.H."/>
            <person name="Hubbard S.S."/>
            <person name="Banfield J.F."/>
        </authorList>
    </citation>
    <scope>NUCLEOTIDE SEQUENCE [LARGE SCALE GENOMIC DNA]</scope>
</reference>
<dbReference type="Pfam" id="PF02811">
    <property type="entry name" value="PHP"/>
    <property type="match status" value="1"/>
</dbReference>